<dbReference type="AlphaFoldDB" id="A0A316W128"/>
<reference evidence="1 2" key="1">
    <citation type="journal article" date="2018" name="Mol. Biol. Evol.">
        <title>Broad Genomic Sampling Reveals a Smut Pathogenic Ancestry of the Fungal Clade Ustilaginomycotina.</title>
        <authorList>
            <person name="Kijpornyongpan T."/>
            <person name="Mondo S.J."/>
            <person name="Barry K."/>
            <person name="Sandor L."/>
            <person name="Lee J."/>
            <person name="Lipzen A."/>
            <person name="Pangilinan J."/>
            <person name="LaButti K."/>
            <person name="Hainaut M."/>
            <person name="Henrissat B."/>
            <person name="Grigoriev I.V."/>
            <person name="Spatafora J.W."/>
            <person name="Aime M.C."/>
        </authorList>
    </citation>
    <scope>NUCLEOTIDE SEQUENCE [LARGE SCALE GENOMIC DNA]</scope>
    <source>
        <strain evidence="1 2">MCA 4658</strain>
    </source>
</reference>
<gene>
    <name evidence="1" type="ORF">IE81DRAFT_322287</name>
</gene>
<keyword evidence="2" id="KW-1185">Reference proteome</keyword>
<organism evidence="1 2">
    <name type="scientific">Ceraceosorus guamensis</name>
    <dbReference type="NCBI Taxonomy" id="1522189"/>
    <lineage>
        <taxon>Eukaryota</taxon>
        <taxon>Fungi</taxon>
        <taxon>Dikarya</taxon>
        <taxon>Basidiomycota</taxon>
        <taxon>Ustilaginomycotina</taxon>
        <taxon>Exobasidiomycetes</taxon>
        <taxon>Ceraceosorales</taxon>
        <taxon>Ceraceosoraceae</taxon>
        <taxon>Ceraceosorus</taxon>
    </lineage>
</organism>
<proteinExistence type="predicted"/>
<sequence>MYCKTCLAVASNTLLLARRDSASVVSLVPADSEEISACTTGSSSSKRKPLLQYARLLVCSRTQKLGHRGLSSQCAPRVLDLSLKAVVSAETLS</sequence>
<name>A0A316W128_9BASI</name>
<dbReference type="GeneID" id="37035457"/>
<protein>
    <submittedName>
        <fullName evidence="1">Uncharacterized protein</fullName>
    </submittedName>
</protein>
<dbReference type="EMBL" id="KZ819368">
    <property type="protein sequence ID" value="PWN43637.1"/>
    <property type="molecule type" value="Genomic_DNA"/>
</dbReference>
<dbReference type="Proteomes" id="UP000245783">
    <property type="component" value="Unassembled WGS sequence"/>
</dbReference>
<evidence type="ECO:0000313" key="2">
    <source>
        <dbReference type="Proteomes" id="UP000245783"/>
    </source>
</evidence>
<accession>A0A316W128</accession>
<dbReference type="InParanoid" id="A0A316W128"/>
<dbReference type="RefSeq" id="XP_025370797.1">
    <property type="nucleotide sequence ID" value="XM_025513587.1"/>
</dbReference>
<evidence type="ECO:0000313" key="1">
    <source>
        <dbReference type="EMBL" id="PWN43637.1"/>
    </source>
</evidence>